<dbReference type="PANTHER" id="PTHR10030:SF37">
    <property type="entry name" value="ALPHA-L-FUCOSIDASE-RELATED"/>
    <property type="match status" value="1"/>
</dbReference>
<keyword evidence="5 10" id="KW-0378">Hydrolase</keyword>
<feature type="domain" description="Glycoside hydrolase family 29 N-terminal" evidence="9">
    <location>
        <begin position="43"/>
        <end position="370"/>
    </location>
</feature>
<keyword evidence="11" id="KW-1185">Reference proteome</keyword>
<evidence type="ECO:0000259" key="9">
    <source>
        <dbReference type="Pfam" id="PF01120"/>
    </source>
</evidence>
<dbReference type="InterPro" id="IPR057739">
    <property type="entry name" value="Glyco_hydro_29_N"/>
</dbReference>
<dbReference type="GO" id="GO:0016139">
    <property type="term" value="P:glycoside catabolic process"/>
    <property type="evidence" value="ECO:0007669"/>
    <property type="project" value="TreeGrafter"/>
</dbReference>
<dbReference type="EMBL" id="WHUF01000001">
    <property type="protein sequence ID" value="MQA18480.1"/>
    <property type="molecule type" value="Genomic_DNA"/>
</dbReference>
<proteinExistence type="inferred from homology"/>
<evidence type="ECO:0000256" key="7">
    <source>
        <dbReference type="PIRSR" id="PIRSR001092-1"/>
    </source>
</evidence>
<dbReference type="SMART" id="SM00812">
    <property type="entry name" value="Alpha_L_fucos"/>
    <property type="match status" value="1"/>
</dbReference>
<protein>
    <recommendedName>
        <fullName evidence="3">alpha-L-fucosidase</fullName>
        <ecNumber evidence="3">3.2.1.51</ecNumber>
    </recommendedName>
</protein>
<evidence type="ECO:0000256" key="1">
    <source>
        <dbReference type="ARBA" id="ARBA00004071"/>
    </source>
</evidence>
<sequence>MLNKIEEEETLKTTFKTNVRRMSSMLAGLLCAAAMTPNPVMAQAPADSEQAARVQWWREARFGMFIHWGLYSIPGRGEWVQWSEQIPVNQYAKLADQFKPTHFDPKAWASLAKSAGMKYTVLTARHHDGFALFDDGDNPYTSVKSGAHRDFVAEYVKAVREAGLGVGLYYSPLDWRFPGFFFPDLQRESAEAMRAQYHRQVEKLMSNYGKIDVLWFDGGETDWLNFSGEWAGAEAIAEWKKRGYGKHYQGGFSWQHDQVHTTLRRLQPQVLINGRADMPPDFRSREGDGALGDFDNEHPWELCTTIAGAWGYQPNMQPKPLKHYLQLLANVAGRDGNLLLNVGPAPDGQIDASQAARLREIGGWLGQYGKSIYATRGGPFLPGEYGASTHRDQTIYVHVLKWPQGQDKLALPAIPVRIVGASVLTGGTVRYTQTGQGIELAVPSAARNDIDTIIALQLDSPATAIKPLPVPK</sequence>
<feature type="signal peptide" evidence="8">
    <location>
        <begin position="1"/>
        <end position="42"/>
    </location>
</feature>
<dbReference type="InterPro" id="IPR000933">
    <property type="entry name" value="Glyco_hydro_29"/>
</dbReference>
<feature type="site" description="May be important for catalysis" evidence="7">
    <location>
        <position position="303"/>
    </location>
</feature>
<comment type="caution">
    <text evidence="10">The sequence shown here is derived from an EMBL/GenBank/DDBJ whole genome shotgun (WGS) entry which is preliminary data.</text>
</comment>
<evidence type="ECO:0000313" key="10">
    <source>
        <dbReference type="EMBL" id="MQA18480.1"/>
    </source>
</evidence>
<evidence type="ECO:0000256" key="4">
    <source>
        <dbReference type="ARBA" id="ARBA00022729"/>
    </source>
</evidence>
<keyword evidence="6" id="KW-0326">Glycosidase</keyword>
<organism evidence="10 11">
    <name type="scientific">Rugamonas rivuli</name>
    <dbReference type="NCBI Taxonomy" id="2743358"/>
    <lineage>
        <taxon>Bacteria</taxon>
        <taxon>Pseudomonadati</taxon>
        <taxon>Pseudomonadota</taxon>
        <taxon>Betaproteobacteria</taxon>
        <taxon>Burkholderiales</taxon>
        <taxon>Oxalobacteraceae</taxon>
        <taxon>Telluria group</taxon>
        <taxon>Rugamonas</taxon>
    </lineage>
</organism>
<dbReference type="SUPFAM" id="SSF51445">
    <property type="entry name" value="(Trans)glycosidases"/>
    <property type="match status" value="1"/>
</dbReference>
<evidence type="ECO:0000256" key="3">
    <source>
        <dbReference type="ARBA" id="ARBA00012662"/>
    </source>
</evidence>
<accession>A0A843S8A9</accession>
<dbReference type="EC" id="3.2.1.51" evidence="3"/>
<dbReference type="Pfam" id="PF01120">
    <property type="entry name" value="Alpha_L_fucos"/>
    <property type="match status" value="1"/>
</dbReference>
<comment type="function">
    <text evidence="1">Alpha-L-fucosidase is responsible for hydrolyzing the alpha-1,6-linked fucose joined to the reducing-end N-acetylglucosamine of the carbohydrate moieties of glycoproteins.</text>
</comment>
<feature type="chain" id="PRO_5032490779" description="alpha-L-fucosidase" evidence="8">
    <location>
        <begin position="43"/>
        <end position="472"/>
    </location>
</feature>
<evidence type="ECO:0000313" key="11">
    <source>
        <dbReference type="Proteomes" id="UP000444318"/>
    </source>
</evidence>
<comment type="similarity">
    <text evidence="2">Belongs to the glycosyl hydrolase 29 family.</text>
</comment>
<evidence type="ECO:0000256" key="5">
    <source>
        <dbReference type="ARBA" id="ARBA00022801"/>
    </source>
</evidence>
<reference evidence="10 11" key="1">
    <citation type="submission" date="2019-10" db="EMBL/GenBank/DDBJ databases">
        <title>Two novel species isolated from a subtropical stream in China.</title>
        <authorList>
            <person name="Lu H."/>
        </authorList>
    </citation>
    <scope>NUCLEOTIDE SEQUENCE [LARGE SCALE GENOMIC DNA]</scope>
    <source>
        <strain evidence="10 11">FT103W</strain>
    </source>
</reference>
<gene>
    <name evidence="10" type="ORF">GEV01_03010</name>
</gene>
<dbReference type="GO" id="GO:0005764">
    <property type="term" value="C:lysosome"/>
    <property type="evidence" value="ECO:0007669"/>
    <property type="project" value="TreeGrafter"/>
</dbReference>
<dbReference type="PIRSF" id="PIRSF001092">
    <property type="entry name" value="Alpha-L-fucosidase"/>
    <property type="match status" value="1"/>
</dbReference>
<name>A0A843S8A9_9BURK</name>
<dbReference type="Gene3D" id="3.20.20.80">
    <property type="entry name" value="Glycosidases"/>
    <property type="match status" value="1"/>
</dbReference>
<evidence type="ECO:0000256" key="6">
    <source>
        <dbReference type="ARBA" id="ARBA00023295"/>
    </source>
</evidence>
<dbReference type="Proteomes" id="UP000444318">
    <property type="component" value="Unassembled WGS sequence"/>
</dbReference>
<dbReference type="InterPro" id="IPR016286">
    <property type="entry name" value="FUC_metazoa-typ"/>
</dbReference>
<dbReference type="InterPro" id="IPR017853">
    <property type="entry name" value="GH"/>
</dbReference>
<dbReference type="AlphaFoldDB" id="A0A843S8A9"/>
<evidence type="ECO:0000256" key="2">
    <source>
        <dbReference type="ARBA" id="ARBA00007951"/>
    </source>
</evidence>
<dbReference type="PANTHER" id="PTHR10030">
    <property type="entry name" value="ALPHA-L-FUCOSIDASE"/>
    <property type="match status" value="1"/>
</dbReference>
<dbReference type="GO" id="GO:0004560">
    <property type="term" value="F:alpha-L-fucosidase activity"/>
    <property type="evidence" value="ECO:0007669"/>
    <property type="project" value="InterPro"/>
</dbReference>
<keyword evidence="4 8" id="KW-0732">Signal</keyword>
<evidence type="ECO:0000256" key="8">
    <source>
        <dbReference type="SAM" id="SignalP"/>
    </source>
</evidence>
<dbReference type="GO" id="GO:0006004">
    <property type="term" value="P:fucose metabolic process"/>
    <property type="evidence" value="ECO:0007669"/>
    <property type="project" value="InterPro"/>
</dbReference>
<dbReference type="PRINTS" id="PR00741">
    <property type="entry name" value="GLHYDRLASE29"/>
</dbReference>